<feature type="domain" description="BHLH" evidence="3">
    <location>
        <begin position="207"/>
        <end position="277"/>
    </location>
</feature>
<feature type="region of interest" description="Disordered" evidence="2">
    <location>
        <begin position="121"/>
        <end position="219"/>
    </location>
</feature>
<dbReference type="InterPro" id="IPR036638">
    <property type="entry name" value="HLH_DNA-bd_sf"/>
</dbReference>
<feature type="coiled-coil region" evidence="1">
    <location>
        <begin position="267"/>
        <end position="301"/>
    </location>
</feature>
<dbReference type="PROSITE" id="PS50888">
    <property type="entry name" value="BHLH"/>
    <property type="match status" value="1"/>
</dbReference>
<evidence type="ECO:0000259" key="3">
    <source>
        <dbReference type="PROSITE" id="PS50888"/>
    </source>
</evidence>
<organism evidence="4 5">
    <name type="scientific">Thelonectria olida</name>
    <dbReference type="NCBI Taxonomy" id="1576542"/>
    <lineage>
        <taxon>Eukaryota</taxon>
        <taxon>Fungi</taxon>
        <taxon>Dikarya</taxon>
        <taxon>Ascomycota</taxon>
        <taxon>Pezizomycotina</taxon>
        <taxon>Sordariomycetes</taxon>
        <taxon>Hypocreomycetidae</taxon>
        <taxon>Hypocreales</taxon>
        <taxon>Nectriaceae</taxon>
        <taxon>Thelonectria</taxon>
    </lineage>
</organism>
<feature type="region of interest" description="Disordered" evidence="2">
    <location>
        <begin position="23"/>
        <end position="49"/>
    </location>
</feature>
<protein>
    <recommendedName>
        <fullName evidence="3">BHLH domain-containing protein</fullName>
    </recommendedName>
</protein>
<sequence length="390" mass="42933">MAVSTMVSSMDLALSSQISEDATFSDMSDFPPPRNHPIPGSGSCLSADDNCSGKSPAEFNFNETSLSLFQNAPLSSPEPDRFSSHIVGARGPPDFSIGDTSMDILESMPLDLCLVQPTYGGPTMSNPPPSVQPAAFNHACTASHSQSSGASSPERNGVTDSSGSSVGDDKEIPRQLRTASRKPENASRRHRSTLQKKDSKVTFAQKRARDCHNETEKRYRDRLNSQYTALLNMIPLGSQTIIHQNSSPNTNESQLRVSRSVSRGEILDAARNYIQTLEQTQEVLRQEKEQLTKAIETVKARVQDQDYEASDFYRVAGIPNHMSHPEKILQCLRRFSDRWELGKHSELDAAVASLRILTTESSLELFTVTTSLISGLYVSRSLTMLLVKHA</sequence>
<keyword evidence="1" id="KW-0175">Coiled coil</keyword>
<dbReference type="PANTHER" id="PTHR47336:SF3">
    <property type="entry name" value="SERINE-RICH PROTEIN TYE7"/>
    <property type="match status" value="1"/>
</dbReference>
<dbReference type="PANTHER" id="PTHR47336">
    <property type="entry name" value="TRANSCRIPTION FACTOR HMS1-RELATED"/>
    <property type="match status" value="1"/>
</dbReference>
<evidence type="ECO:0000313" key="4">
    <source>
        <dbReference type="EMBL" id="KAH6874212.1"/>
    </source>
</evidence>
<feature type="compositionally biased region" description="Basic and acidic residues" evidence="2">
    <location>
        <begin position="207"/>
        <end position="219"/>
    </location>
</feature>
<dbReference type="GO" id="GO:0046983">
    <property type="term" value="F:protein dimerization activity"/>
    <property type="evidence" value="ECO:0007669"/>
    <property type="project" value="InterPro"/>
</dbReference>
<feature type="compositionally biased region" description="Low complexity" evidence="2">
    <location>
        <begin position="143"/>
        <end position="166"/>
    </location>
</feature>
<dbReference type="InterPro" id="IPR011598">
    <property type="entry name" value="bHLH_dom"/>
</dbReference>
<evidence type="ECO:0000256" key="1">
    <source>
        <dbReference type="SAM" id="Coils"/>
    </source>
</evidence>
<dbReference type="AlphaFoldDB" id="A0A9P9AFS1"/>
<dbReference type="InterPro" id="IPR052099">
    <property type="entry name" value="Regulatory_TF_Diverse"/>
</dbReference>
<dbReference type="SUPFAM" id="SSF47459">
    <property type="entry name" value="HLH, helix-loop-helix DNA-binding domain"/>
    <property type="match status" value="1"/>
</dbReference>
<dbReference type="EMBL" id="JAGPYM010000041">
    <property type="protein sequence ID" value="KAH6874212.1"/>
    <property type="molecule type" value="Genomic_DNA"/>
</dbReference>
<gene>
    <name evidence="4" type="ORF">B0T10DRAFT_588124</name>
</gene>
<dbReference type="Gene3D" id="4.10.280.10">
    <property type="entry name" value="Helix-loop-helix DNA-binding domain"/>
    <property type="match status" value="1"/>
</dbReference>
<evidence type="ECO:0000256" key="2">
    <source>
        <dbReference type="SAM" id="MobiDB-lite"/>
    </source>
</evidence>
<comment type="caution">
    <text evidence="4">The sequence shown here is derived from an EMBL/GenBank/DDBJ whole genome shotgun (WGS) entry which is preliminary data.</text>
</comment>
<proteinExistence type="predicted"/>
<accession>A0A9P9AFS1</accession>
<evidence type="ECO:0000313" key="5">
    <source>
        <dbReference type="Proteomes" id="UP000777438"/>
    </source>
</evidence>
<dbReference type="Proteomes" id="UP000777438">
    <property type="component" value="Unassembled WGS sequence"/>
</dbReference>
<dbReference type="SMART" id="SM00353">
    <property type="entry name" value="HLH"/>
    <property type="match status" value="1"/>
</dbReference>
<dbReference type="Pfam" id="PF00010">
    <property type="entry name" value="HLH"/>
    <property type="match status" value="1"/>
</dbReference>
<dbReference type="OrthoDB" id="3542681at2759"/>
<reference evidence="4 5" key="1">
    <citation type="journal article" date="2021" name="Nat. Commun.">
        <title>Genetic determinants of endophytism in the Arabidopsis root mycobiome.</title>
        <authorList>
            <person name="Mesny F."/>
            <person name="Miyauchi S."/>
            <person name="Thiergart T."/>
            <person name="Pickel B."/>
            <person name="Atanasova L."/>
            <person name="Karlsson M."/>
            <person name="Huettel B."/>
            <person name="Barry K.W."/>
            <person name="Haridas S."/>
            <person name="Chen C."/>
            <person name="Bauer D."/>
            <person name="Andreopoulos W."/>
            <person name="Pangilinan J."/>
            <person name="LaButti K."/>
            <person name="Riley R."/>
            <person name="Lipzen A."/>
            <person name="Clum A."/>
            <person name="Drula E."/>
            <person name="Henrissat B."/>
            <person name="Kohler A."/>
            <person name="Grigoriev I.V."/>
            <person name="Martin F.M."/>
            <person name="Hacquard S."/>
        </authorList>
    </citation>
    <scope>NUCLEOTIDE SEQUENCE [LARGE SCALE GENOMIC DNA]</scope>
    <source>
        <strain evidence="4 5">MPI-CAGE-CH-0241</strain>
    </source>
</reference>
<keyword evidence="5" id="KW-1185">Reference proteome</keyword>
<name>A0A9P9AFS1_9HYPO</name>